<dbReference type="SUPFAM" id="SSF52540">
    <property type="entry name" value="P-loop containing nucleoside triphosphate hydrolases"/>
    <property type="match status" value="1"/>
</dbReference>
<keyword evidence="7" id="KW-0029">Amino-acid transport</keyword>
<dbReference type="Proteomes" id="UP001321543">
    <property type="component" value="Chromosome"/>
</dbReference>
<evidence type="ECO:0000313" key="10">
    <source>
        <dbReference type="EMBL" id="BDZ38165.1"/>
    </source>
</evidence>
<sequence length="267" mass="29224">MRHARDAELMAAEATAPVVFSARGIHKSYGSTEILKGVDLELRRGEHVAIVGPSGSGKSTFIRCLNLLERPDQGSIALLGEPVFDAEHPGRGMKQRDLRKRVGMVFQSFNLFTTHTALQNVSLAQRRALGRSRVEADERSRDLLTRVGLGGHLGSLPSQLSGGQQQRVAIARALALDPQIMLFDEPTSAIDPEMRNEVLSVMRDLAEKGMTMVVVTHELQFAERAADRMLFLADGEVLESGSPREVLHSPKHSRVEQFVRSLEGGAG</sequence>
<reference evidence="11" key="1">
    <citation type="journal article" date="2019" name="Int. J. Syst. Evol. Microbiol.">
        <title>The Global Catalogue of Microorganisms (GCM) 10K type strain sequencing project: providing services to taxonomists for standard genome sequencing and annotation.</title>
        <authorList>
            <consortium name="The Broad Institute Genomics Platform"/>
            <consortium name="The Broad Institute Genome Sequencing Center for Infectious Disease"/>
            <person name="Wu L."/>
            <person name="Ma J."/>
        </authorList>
    </citation>
    <scope>NUCLEOTIDE SEQUENCE [LARGE SCALE GENOMIC DNA]</scope>
    <source>
        <strain evidence="11">NBRC 106310</strain>
    </source>
</reference>
<organism evidence="10 11">
    <name type="scientific">Microbacterium suwonense</name>
    <dbReference type="NCBI Taxonomy" id="683047"/>
    <lineage>
        <taxon>Bacteria</taxon>
        <taxon>Bacillati</taxon>
        <taxon>Actinomycetota</taxon>
        <taxon>Actinomycetes</taxon>
        <taxon>Micrococcales</taxon>
        <taxon>Microbacteriaceae</taxon>
        <taxon>Microbacterium</taxon>
    </lineage>
</organism>
<keyword evidence="6 10" id="KW-0067">ATP-binding</keyword>
<name>A0ABM8FRP6_9MICO</name>
<dbReference type="RefSeq" id="WP_378760756.1">
    <property type="nucleotide sequence ID" value="NZ_JBHSLY010000001.1"/>
</dbReference>
<evidence type="ECO:0000256" key="2">
    <source>
        <dbReference type="ARBA" id="ARBA00005417"/>
    </source>
</evidence>
<keyword evidence="3" id="KW-0813">Transport</keyword>
<gene>
    <name evidence="10" type="ORF">GCM10025863_07790</name>
</gene>
<dbReference type="GO" id="GO:0005524">
    <property type="term" value="F:ATP binding"/>
    <property type="evidence" value="ECO:0007669"/>
    <property type="project" value="UniProtKB-KW"/>
</dbReference>
<dbReference type="InterPro" id="IPR017871">
    <property type="entry name" value="ABC_transporter-like_CS"/>
</dbReference>
<accession>A0ABM8FRP6</accession>
<dbReference type="PIRSF" id="PIRSF039085">
    <property type="entry name" value="ABC_ATPase_HisP"/>
    <property type="match status" value="1"/>
</dbReference>
<evidence type="ECO:0000313" key="11">
    <source>
        <dbReference type="Proteomes" id="UP001321543"/>
    </source>
</evidence>
<keyword evidence="8" id="KW-0472">Membrane</keyword>
<evidence type="ECO:0000256" key="1">
    <source>
        <dbReference type="ARBA" id="ARBA00004202"/>
    </source>
</evidence>
<keyword evidence="11" id="KW-1185">Reference proteome</keyword>
<dbReference type="PROSITE" id="PS00211">
    <property type="entry name" value="ABC_TRANSPORTER_1"/>
    <property type="match status" value="1"/>
</dbReference>
<evidence type="ECO:0000259" key="9">
    <source>
        <dbReference type="PROSITE" id="PS50893"/>
    </source>
</evidence>
<dbReference type="Pfam" id="PF00005">
    <property type="entry name" value="ABC_tran"/>
    <property type="match status" value="1"/>
</dbReference>
<dbReference type="SMART" id="SM00382">
    <property type="entry name" value="AAA"/>
    <property type="match status" value="1"/>
</dbReference>
<dbReference type="InterPro" id="IPR030679">
    <property type="entry name" value="ABC_ATPase_HisP-typ"/>
</dbReference>
<dbReference type="EMBL" id="AP027728">
    <property type="protein sequence ID" value="BDZ38165.1"/>
    <property type="molecule type" value="Genomic_DNA"/>
</dbReference>
<dbReference type="InterPro" id="IPR003439">
    <property type="entry name" value="ABC_transporter-like_ATP-bd"/>
</dbReference>
<evidence type="ECO:0000256" key="3">
    <source>
        <dbReference type="ARBA" id="ARBA00022448"/>
    </source>
</evidence>
<dbReference type="PANTHER" id="PTHR43166:SF9">
    <property type="entry name" value="GLUTAMATE_ASPARTATE IMPORT ATP-BINDING PROTEIN GLTL"/>
    <property type="match status" value="1"/>
</dbReference>
<dbReference type="InterPro" id="IPR027417">
    <property type="entry name" value="P-loop_NTPase"/>
</dbReference>
<evidence type="ECO:0000256" key="5">
    <source>
        <dbReference type="ARBA" id="ARBA00022741"/>
    </source>
</evidence>
<comment type="subcellular location">
    <subcellularLocation>
        <location evidence="1">Cell membrane</location>
        <topology evidence="1">Peripheral membrane protein</topology>
    </subcellularLocation>
</comment>
<dbReference type="Gene3D" id="3.40.50.300">
    <property type="entry name" value="P-loop containing nucleotide triphosphate hydrolases"/>
    <property type="match status" value="1"/>
</dbReference>
<dbReference type="PROSITE" id="PS50893">
    <property type="entry name" value="ABC_TRANSPORTER_2"/>
    <property type="match status" value="1"/>
</dbReference>
<protein>
    <submittedName>
        <fullName evidence="10">ATP-binding protein</fullName>
    </submittedName>
</protein>
<proteinExistence type="inferred from homology"/>
<evidence type="ECO:0000256" key="7">
    <source>
        <dbReference type="ARBA" id="ARBA00022970"/>
    </source>
</evidence>
<dbReference type="InterPro" id="IPR003593">
    <property type="entry name" value="AAA+_ATPase"/>
</dbReference>
<keyword evidence="4" id="KW-1003">Cell membrane</keyword>
<keyword evidence="5" id="KW-0547">Nucleotide-binding</keyword>
<evidence type="ECO:0000256" key="8">
    <source>
        <dbReference type="ARBA" id="ARBA00023136"/>
    </source>
</evidence>
<dbReference type="PANTHER" id="PTHR43166">
    <property type="entry name" value="AMINO ACID IMPORT ATP-BINDING PROTEIN"/>
    <property type="match status" value="1"/>
</dbReference>
<dbReference type="InterPro" id="IPR050086">
    <property type="entry name" value="MetN_ABC_transporter-like"/>
</dbReference>
<comment type="similarity">
    <text evidence="2">Belongs to the ABC transporter superfamily.</text>
</comment>
<feature type="domain" description="ABC transporter" evidence="9">
    <location>
        <begin position="20"/>
        <end position="259"/>
    </location>
</feature>
<evidence type="ECO:0000256" key="4">
    <source>
        <dbReference type="ARBA" id="ARBA00022475"/>
    </source>
</evidence>
<evidence type="ECO:0000256" key="6">
    <source>
        <dbReference type="ARBA" id="ARBA00022840"/>
    </source>
</evidence>